<dbReference type="GO" id="GO:0008270">
    <property type="term" value="F:zinc ion binding"/>
    <property type="evidence" value="ECO:0007669"/>
    <property type="project" value="InterPro"/>
</dbReference>
<comment type="caution">
    <text evidence="2">The sequence shown here is derived from an EMBL/GenBank/DDBJ whole genome shotgun (WGS) entry which is preliminary data.</text>
</comment>
<dbReference type="GO" id="GO:0004519">
    <property type="term" value="F:endonuclease activity"/>
    <property type="evidence" value="ECO:0007669"/>
    <property type="project" value="UniProtKB-KW"/>
</dbReference>
<evidence type="ECO:0000313" key="2">
    <source>
        <dbReference type="EMBL" id="MCW8347687.1"/>
    </source>
</evidence>
<organism evidence="2 3">
    <name type="scientific">Vibrio qingdaonensis</name>
    <dbReference type="NCBI Taxonomy" id="2829491"/>
    <lineage>
        <taxon>Bacteria</taxon>
        <taxon>Pseudomonadati</taxon>
        <taxon>Pseudomonadota</taxon>
        <taxon>Gammaproteobacteria</taxon>
        <taxon>Vibrionales</taxon>
        <taxon>Vibrionaceae</taxon>
        <taxon>Vibrio</taxon>
    </lineage>
</organism>
<dbReference type="InterPro" id="IPR002711">
    <property type="entry name" value="HNH"/>
</dbReference>
<keyword evidence="2" id="KW-0255">Endonuclease</keyword>
<dbReference type="EMBL" id="JAKRRY010000024">
    <property type="protein sequence ID" value="MCW8347687.1"/>
    <property type="molecule type" value="Genomic_DNA"/>
</dbReference>
<dbReference type="GO" id="GO:0003676">
    <property type="term" value="F:nucleic acid binding"/>
    <property type="evidence" value="ECO:0007669"/>
    <property type="project" value="InterPro"/>
</dbReference>
<dbReference type="InterPro" id="IPR003615">
    <property type="entry name" value="HNH_nuc"/>
</dbReference>
<dbReference type="CDD" id="cd00085">
    <property type="entry name" value="HNHc"/>
    <property type="match status" value="1"/>
</dbReference>
<reference evidence="2" key="1">
    <citation type="submission" date="2022-02" db="EMBL/GenBank/DDBJ databases">
        <title>Vibrio sp. nov, a new bacterium isolated from seawater.</title>
        <authorList>
            <person name="Yuan Y."/>
        </authorList>
    </citation>
    <scope>NUCLEOTIDE SEQUENCE</scope>
    <source>
        <strain evidence="2">ZSDZ65</strain>
    </source>
</reference>
<keyword evidence="2" id="KW-0540">Nuclease</keyword>
<dbReference type="Pfam" id="PF01844">
    <property type="entry name" value="HNH"/>
    <property type="match status" value="1"/>
</dbReference>
<keyword evidence="3" id="KW-1185">Reference proteome</keyword>
<dbReference type="Gene3D" id="1.10.30.50">
    <property type="match status" value="1"/>
</dbReference>
<dbReference type="RefSeq" id="WP_265676213.1">
    <property type="nucleotide sequence ID" value="NZ_JAKRRY010000024.1"/>
</dbReference>
<name>A0A9X3CQ38_9VIBR</name>
<protein>
    <submittedName>
        <fullName evidence="2">HNH endonuclease</fullName>
    </submittedName>
</protein>
<dbReference type="SMART" id="SM00507">
    <property type="entry name" value="HNHc"/>
    <property type="match status" value="1"/>
</dbReference>
<feature type="domain" description="HNH nuclease" evidence="1">
    <location>
        <begin position="37"/>
        <end position="94"/>
    </location>
</feature>
<dbReference type="Proteomes" id="UP001155587">
    <property type="component" value="Unassembled WGS sequence"/>
</dbReference>
<proteinExistence type="predicted"/>
<keyword evidence="2" id="KW-0378">Hydrolase</keyword>
<accession>A0A9X3CQ38</accession>
<evidence type="ECO:0000259" key="1">
    <source>
        <dbReference type="SMART" id="SM00507"/>
    </source>
</evidence>
<gene>
    <name evidence="2" type="ORF">MD535_16920</name>
</gene>
<sequence>MIKLDRPQKPIELTHEVQVSLTNKFKEDGNSVWSKEYIKKSLIEMSSNKCAFCETLLGEESKYLEVEHFHHKDKYKDEVVDWDNLLPSCRRCNGKKGTHDTKLEPIINPCTSEPKNHLKLLMNYRFKHKDDIGNLSIILLNLNDQDRLVKKRFEIGNALLDKLLEYIELTDDVVSGVQTSTKRKSKIKNGMEAILRNGLKDKEYSATYSTVLIQSEEFNELKKKMILTDLWTLEHTDLESQIKNLTLC</sequence>
<dbReference type="AlphaFoldDB" id="A0A9X3CQ38"/>
<evidence type="ECO:0000313" key="3">
    <source>
        <dbReference type="Proteomes" id="UP001155587"/>
    </source>
</evidence>